<dbReference type="AlphaFoldDB" id="A0A1X2HVR8"/>
<dbReference type="OMA" id="DSHIMTI"/>
<dbReference type="STRING" id="13706.A0A1X2HVR8"/>
<dbReference type="Pfam" id="PF22586">
    <property type="entry name" value="ANCHR-like_BBOX"/>
    <property type="match status" value="1"/>
</dbReference>
<keyword evidence="2" id="KW-1185">Reference proteome</keyword>
<reference evidence="1 2" key="1">
    <citation type="submission" date="2016-07" db="EMBL/GenBank/DDBJ databases">
        <title>Pervasive Adenine N6-methylation of Active Genes in Fungi.</title>
        <authorList>
            <consortium name="DOE Joint Genome Institute"/>
            <person name="Mondo S.J."/>
            <person name="Dannebaum R.O."/>
            <person name="Kuo R.C."/>
            <person name="Labutti K."/>
            <person name="Haridas S."/>
            <person name="Kuo A."/>
            <person name="Salamov A."/>
            <person name="Ahrendt S.R."/>
            <person name="Lipzen A."/>
            <person name="Sullivan W."/>
            <person name="Andreopoulos W.B."/>
            <person name="Clum A."/>
            <person name="Lindquist E."/>
            <person name="Daum C."/>
            <person name="Ramamoorthy G.K."/>
            <person name="Gryganskyi A."/>
            <person name="Culley D."/>
            <person name="Magnuson J.K."/>
            <person name="James T.Y."/>
            <person name="O'Malley M.A."/>
            <person name="Stajich J.E."/>
            <person name="Spatafora J.W."/>
            <person name="Visel A."/>
            <person name="Grigoriev I.V."/>
        </authorList>
    </citation>
    <scope>NUCLEOTIDE SEQUENCE [LARGE SCALE GENOMIC DNA]</scope>
    <source>
        <strain evidence="1 2">NRRL 2496</strain>
    </source>
</reference>
<evidence type="ECO:0000313" key="2">
    <source>
        <dbReference type="Proteomes" id="UP000242180"/>
    </source>
</evidence>
<dbReference type="Proteomes" id="UP000242180">
    <property type="component" value="Unassembled WGS sequence"/>
</dbReference>
<dbReference type="PANTHER" id="PTHR46603">
    <property type="entry name" value="ABSCISSION/NOCUT CHECKPOINT REGULATOR"/>
    <property type="match status" value="1"/>
</dbReference>
<dbReference type="PANTHER" id="PTHR46603:SF1">
    <property type="entry name" value="ABSCISSION_NOCUT CHECKPOINT REGULATOR"/>
    <property type="match status" value="1"/>
</dbReference>
<comment type="caution">
    <text evidence="1">The sequence shown here is derived from an EMBL/GenBank/DDBJ whole genome shotgun (WGS) entry which is preliminary data.</text>
</comment>
<gene>
    <name evidence="1" type="ORF">BCR43DRAFT_483692</name>
</gene>
<name>A0A1X2HVR8_SYNRA</name>
<dbReference type="SUPFAM" id="SSF57845">
    <property type="entry name" value="B-box zinc-binding domain"/>
    <property type="match status" value="1"/>
</dbReference>
<organism evidence="1 2">
    <name type="scientific">Syncephalastrum racemosum</name>
    <name type="common">Filamentous fungus</name>
    <dbReference type="NCBI Taxonomy" id="13706"/>
    <lineage>
        <taxon>Eukaryota</taxon>
        <taxon>Fungi</taxon>
        <taxon>Fungi incertae sedis</taxon>
        <taxon>Mucoromycota</taxon>
        <taxon>Mucoromycotina</taxon>
        <taxon>Mucoromycetes</taxon>
        <taxon>Mucorales</taxon>
        <taxon>Syncephalastraceae</taxon>
        <taxon>Syncephalastrum</taxon>
    </lineage>
</organism>
<sequence length="181" mass="20788">MLLETNWLDDDDEDDNDDILGIPSISLSTAKKAHIAQDLLMDQPDLDHDESNALLKQVQEETAVETKYDSFHKQREEDLFKRYEAFKNTKANFDTRSSEQNIISSAPRGAIPKPIHPEDLHDELEDWCGICNDDATLICDDCEGEKYCNTCFYEGHRGEMADYESTKHIARKYVRKGNNIV</sequence>
<proteinExistence type="predicted"/>
<dbReference type="OrthoDB" id="5407799at2759"/>
<evidence type="ECO:0000313" key="1">
    <source>
        <dbReference type="EMBL" id="ORZ03637.1"/>
    </source>
</evidence>
<protein>
    <submittedName>
        <fullName evidence="1">Uncharacterized protein</fullName>
    </submittedName>
</protein>
<dbReference type="EMBL" id="MCGN01000001">
    <property type="protein sequence ID" value="ORZ03637.1"/>
    <property type="molecule type" value="Genomic_DNA"/>
</dbReference>
<accession>A0A1X2HVR8</accession>
<dbReference type="InParanoid" id="A0A1X2HVR8"/>